<accession>A0A084SRH8</accession>
<dbReference type="PANTHER" id="PTHR48098:SF6">
    <property type="entry name" value="FERRI-BACILLIBACTIN ESTERASE BESA"/>
    <property type="match status" value="1"/>
</dbReference>
<evidence type="ECO:0000313" key="2">
    <source>
        <dbReference type="Proteomes" id="UP000028547"/>
    </source>
</evidence>
<dbReference type="InterPro" id="IPR029058">
    <property type="entry name" value="AB_hydrolase_fold"/>
</dbReference>
<comment type="caution">
    <text evidence="1">The sequence shown here is derived from an EMBL/GenBank/DDBJ whole genome shotgun (WGS) entry which is preliminary data.</text>
</comment>
<evidence type="ECO:0000313" key="1">
    <source>
        <dbReference type="EMBL" id="KFA91063.1"/>
    </source>
</evidence>
<proteinExistence type="predicted"/>
<dbReference type="RefSeq" id="WP_043400254.1">
    <property type="nucleotide sequence ID" value="NZ_JPMI01000165.1"/>
</dbReference>
<keyword evidence="1" id="KW-0378">Hydrolase</keyword>
<protein>
    <submittedName>
        <fullName evidence="1">Hydrolase</fullName>
    </submittedName>
</protein>
<dbReference type="Gene3D" id="3.40.50.1820">
    <property type="entry name" value="alpha/beta hydrolase"/>
    <property type="match status" value="1"/>
</dbReference>
<dbReference type="Pfam" id="PF00756">
    <property type="entry name" value="Esterase"/>
    <property type="match status" value="1"/>
</dbReference>
<sequence>MGHVHIIRDFASPQEGFTRTVRIYTPDGYDQASHHRFPVLYMHDGQNVFAHSESAVFDTWCANLALERMVGEGRAEPWLIVGIDSGPGRLEEYSPWNESRANVRARGGAYARFIVETLKPYVDGVYRTRQGSEWTAVMGSSLGGLMSLYLGWKYPEVFGRIGALSPSVMWSEYKLFEHWKAHSQRWSRIYLDAGTYEWINPGGVPLPYGEATRDFYVHLKQLGYADHELALVLEPEGQHHESAWQRRLPWAMNWLLG</sequence>
<gene>
    <name evidence="1" type="ORF">Q664_24770</name>
</gene>
<dbReference type="Proteomes" id="UP000028547">
    <property type="component" value="Unassembled WGS sequence"/>
</dbReference>
<name>A0A084SRH8_9BACT</name>
<organism evidence="1 2">
    <name type="scientific">Archangium violaceum Cb vi76</name>
    <dbReference type="NCBI Taxonomy" id="1406225"/>
    <lineage>
        <taxon>Bacteria</taxon>
        <taxon>Pseudomonadati</taxon>
        <taxon>Myxococcota</taxon>
        <taxon>Myxococcia</taxon>
        <taxon>Myxococcales</taxon>
        <taxon>Cystobacterineae</taxon>
        <taxon>Archangiaceae</taxon>
        <taxon>Archangium</taxon>
    </lineage>
</organism>
<dbReference type="InterPro" id="IPR050583">
    <property type="entry name" value="Mycobacterial_A85_antigen"/>
</dbReference>
<dbReference type="InterPro" id="IPR000801">
    <property type="entry name" value="Esterase-like"/>
</dbReference>
<reference evidence="1 2" key="1">
    <citation type="submission" date="2014-07" db="EMBL/GenBank/DDBJ databases">
        <title>Draft Genome Sequence of Gephyronic Acid Producer, Cystobacter violaceus Strain Cb vi76.</title>
        <authorList>
            <person name="Stevens D.C."/>
            <person name="Young J."/>
            <person name="Carmichael R."/>
            <person name="Tan J."/>
            <person name="Taylor R.E."/>
        </authorList>
    </citation>
    <scope>NUCLEOTIDE SEQUENCE [LARGE SCALE GENOMIC DNA]</scope>
    <source>
        <strain evidence="1 2">Cb vi76</strain>
    </source>
</reference>
<dbReference type="GO" id="GO:0016787">
    <property type="term" value="F:hydrolase activity"/>
    <property type="evidence" value="ECO:0007669"/>
    <property type="project" value="UniProtKB-KW"/>
</dbReference>
<dbReference type="PANTHER" id="PTHR48098">
    <property type="entry name" value="ENTEROCHELIN ESTERASE-RELATED"/>
    <property type="match status" value="1"/>
</dbReference>
<dbReference type="SUPFAM" id="SSF53474">
    <property type="entry name" value="alpha/beta-Hydrolases"/>
    <property type="match status" value="1"/>
</dbReference>
<dbReference type="EMBL" id="JPMI01000165">
    <property type="protein sequence ID" value="KFA91063.1"/>
    <property type="molecule type" value="Genomic_DNA"/>
</dbReference>
<dbReference type="AlphaFoldDB" id="A0A084SRH8"/>